<dbReference type="eggNOG" id="arCOG00520">
    <property type="taxonomic scope" value="Archaea"/>
</dbReference>
<dbReference type="GeneID" id="10289761"/>
<protein>
    <recommendedName>
        <fullName evidence="3">Pyridoxamine 5'-phosphate oxidase family protein</fullName>
    </recommendedName>
</protein>
<reference evidence="1 2" key="1">
    <citation type="journal article" date="2011" name="J. Bacteriol.">
        <title>Complete genome sequence of 'Vulcanisaeta moutnovskia' strain 768-28, a novel member of the hyperthermophilic crenarchaeal genus vulcanisaeta.</title>
        <authorList>
            <person name="Gumerov V.M."/>
            <person name="Mardanov A.V."/>
            <person name="Beletsky A.V."/>
            <person name="Prokofeva M.I."/>
            <person name="Bonch-Osmolovskaya E.A."/>
            <person name="Ravin N.V."/>
            <person name="Skryabin K.G."/>
        </authorList>
    </citation>
    <scope>NUCLEOTIDE SEQUENCE [LARGE SCALE GENOMIC DNA]</scope>
    <source>
        <strain evidence="1 2">768-28</strain>
    </source>
</reference>
<name>F0QX17_VULM7</name>
<dbReference type="EMBL" id="CP002529">
    <property type="protein sequence ID" value="ADY02306.1"/>
    <property type="molecule type" value="Genomic_DNA"/>
</dbReference>
<dbReference type="Proteomes" id="UP000007485">
    <property type="component" value="Chromosome"/>
</dbReference>
<sequence length="210" mass="23718">MDIRKVKVVRYSERASYDRDELMKILSRNFICHVGFIDEGEPYVIPMLYVNDDQYIYMHGSPDSRLIKIIGGGSPIVIAVTEIHGIVLSSDLCNNSINYASVIVYGRGSFVNEPGEKLRVFQLIINRLVPGRIGDTDLPTIDELNSVAVVKVKIEDFAIKKREGGPKISSDKHWEGVIPIVINYGKLISMNNKPIPRYLMDLVMNHQQIT</sequence>
<evidence type="ECO:0008006" key="3">
    <source>
        <dbReference type="Google" id="ProtNLM"/>
    </source>
</evidence>
<dbReference type="STRING" id="985053.VMUT_2109"/>
<gene>
    <name evidence="1" type="ordered locus">VMUT_2109</name>
</gene>
<dbReference type="Pfam" id="PF12900">
    <property type="entry name" value="Pyridox_ox_2"/>
    <property type="match status" value="1"/>
</dbReference>
<evidence type="ECO:0000313" key="2">
    <source>
        <dbReference type="Proteomes" id="UP000007485"/>
    </source>
</evidence>
<proteinExistence type="predicted"/>
<dbReference type="PANTHER" id="PTHR34071">
    <property type="entry name" value="5-NITROIMIDAZOLE ANTIBIOTICS RESISTANCE PROTEIN, NIMA-FAMILY-RELATED PROTEIN-RELATED"/>
    <property type="match status" value="1"/>
</dbReference>
<dbReference type="InterPro" id="IPR012349">
    <property type="entry name" value="Split_barrel_FMN-bd"/>
</dbReference>
<dbReference type="OrthoDB" id="24934at2157"/>
<dbReference type="KEGG" id="vmo:VMUT_2109"/>
<dbReference type="SUPFAM" id="SSF50475">
    <property type="entry name" value="FMN-binding split barrel"/>
    <property type="match status" value="1"/>
</dbReference>
<dbReference type="PANTHER" id="PTHR34071:SF2">
    <property type="entry name" value="FLAVIN-NUCLEOTIDE-BINDING PROTEIN"/>
    <property type="match status" value="1"/>
</dbReference>
<dbReference type="InterPro" id="IPR024747">
    <property type="entry name" value="Pyridox_Oxase-rel"/>
</dbReference>
<dbReference type="Gene3D" id="2.30.110.10">
    <property type="entry name" value="Electron Transport, Fmn-binding Protein, Chain A"/>
    <property type="match status" value="1"/>
</dbReference>
<organism evidence="1 2">
    <name type="scientific">Vulcanisaeta moutnovskia (strain 768-28)</name>
    <dbReference type="NCBI Taxonomy" id="985053"/>
    <lineage>
        <taxon>Archaea</taxon>
        <taxon>Thermoproteota</taxon>
        <taxon>Thermoprotei</taxon>
        <taxon>Thermoproteales</taxon>
        <taxon>Thermoproteaceae</taxon>
        <taxon>Vulcanisaeta</taxon>
    </lineage>
</organism>
<dbReference type="RefSeq" id="WP_013605467.1">
    <property type="nucleotide sequence ID" value="NC_015151.1"/>
</dbReference>
<keyword evidence="2" id="KW-1185">Reference proteome</keyword>
<evidence type="ECO:0000313" key="1">
    <source>
        <dbReference type="EMBL" id="ADY02306.1"/>
    </source>
</evidence>
<dbReference type="HOGENOM" id="CLU_067890_0_1_2"/>
<accession>F0QX17</accession>
<dbReference type="AlphaFoldDB" id="F0QX17"/>